<feature type="transmembrane region" description="Helical" evidence="1">
    <location>
        <begin position="7"/>
        <end position="28"/>
    </location>
</feature>
<organism evidence="2 3">
    <name type="scientific">Candidatus Giovannonibacteria bacterium RIFCSPLOWO2_01_FULL_45_34</name>
    <dbReference type="NCBI Taxonomy" id="1798351"/>
    <lineage>
        <taxon>Bacteria</taxon>
        <taxon>Candidatus Giovannoniibacteriota</taxon>
    </lineage>
</organism>
<accession>A0A1F5X1S5</accession>
<evidence type="ECO:0000313" key="3">
    <source>
        <dbReference type="Proteomes" id="UP000178114"/>
    </source>
</evidence>
<protein>
    <submittedName>
        <fullName evidence="2">Uncharacterized protein</fullName>
    </submittedName>
</protein>
<evidence type="ECO:0000256" key="1">
    <source>
        <dbReference type="SAM" id="Phobius"/>
    </source>
</evidence>
<dbReference type="EMBL" id="MFID01000003">
    <property type="protein sequence ID" value="OGF81857.1"/>
    <property type="molecule type" value="Genomic_DNA"/>
</dbReference>
<proteinExistence type="predicted"/>
<dbReference type="Proteomes" id="UP000178114">
    <property type="component" value="Unassembled WGS sequence"/>
</dbReference>
<dbReference type="STRING" id="1798351.A2930_01945"/>
<reference evidence="2 3" key="1">
    <citation type="journal article" date="2016" name="Nat. Commun.">
        <title>Thousands of microbial genomes shed light on interconnected biogeochemical processes in an aquifer system.</title>
        <authorList>
            <person name="Anantharaman K."/>
            <person name="Brown C.T."/>
            <person name="Hug L.A."/>
            <person name="Sharon I."/>
            <person name="Castelle C.J."/>
            <person name="Probst A.J."/>
            <person name="Thomas B.C."/>
            <person name="Singh A."/>
            <person name="Wilkins M.J."/>
            <person name="Karaoz U."/>
            <person name="Brodie E.L."/>
            <person name="Williams K.H."/>
            <person name="Hubbard S.S."/>
            <person name="Banfield J.F."/>
        </authorList>
    </citation>
    <scope>NUCLEOTIDE SEQUENCE [LARGE SCALE GENOMIC DNA]</scope>
</reference>
<keyword evidence="1" id="KW-1133">Transmembrane helix</keyword>
<comment type="caution">
    <text evidence="2">The sequence shown here is derived from an EMBL/GenBank/DDBJ whole genome shotgun (WGS) entry which is preliminary data.</text>
</comment>
<keyword evidence="1" id="KW-0472">Membrane</keyword>
<sequence>MNINNKAFYAILALLIIVLLGIGGIYWFGLKAPKQASNAPAGTVPANTANNGKTLLSAEIEAVLSAKISTIEELAANQIILKEVVLQNEKNKDLSKNAIIALDTKWRASKGIDDFIKPFLTNKIAVALHEFQEKNPGYPEIFVTDKIGLNAGQTNKTSDYYQADESWWVDAYAGGIGKSYHGEIEFDDSAQSEAISIYVPIKDPVNMKAIGVIKAVLSITAIKSAL</sequence>
<dbReference type="AlphaFoldDB" id="A0A1F5X1S5"/>
<name>A0A1F5X1S5_9BACT</name>
<keyword evidence="1" id="KW-0812">Transmembrane</keyword>
<evidence type="ECO:0000313" key="2">
    <source>
        <dbReference type="EMBL" id="OGF81857.1"/>
    </source>
</evidence>
<gene>
    <name evidence="2" type="ORF">A2930_01945</name>
</gene>